<protein>
    <recommendedName>
        <fullName evidence="1">RACo C-terminal domain-containing protein</fullName>
    </recommendedName>
</protein>
<dbReference type="InterPro" id="IPR052911">
    <property type="entry name" value="Corrinoid_activation_enz"/>
</dbReference>
<feature type="domain" description="RACo C-terminal" evidence="1">
    <location>
        <begin position="6"/>
        <end position="233"/>
    </location>
</feature>
<dbReference type="EMBL" id="BARW01033896">
    <property type="protein sequence ID" value="GAJ02727.1"/>
    <property type="molecule type" value="Genomic_DNA"/>
</dbReference>
<evidence type="ECO:0000313" key="2">
    <source>
        <dbReference type="EMBL" id="GAJ02727.1"/>
    </source>
</evidence>
<dbReference type="AlphaFoldDB" id="X1UGK9"/>
<reference evidence="2" key="1">
    <citation type="journal article" date="2014" name="Front. Microbiol.">
        <title>High frequency of phylogenetically diverse reductive dehalogenase-homologous genes in deep subseafloor sedimentary metagenomes.</title>
        <authorList>
            <person name="Kawai M."/>
            <person name="Futagami T."/>
            <person name="Toyoda A."/>
            <person name="Takaki Y."/>
            <person name="Nishi S."/>
            <person name="Hori S."/>
            <person name="Arai W."/>
            <person name="Tsubouchi T."/>
            <person name="Morono Y."/>
            <person name="Uchiyama I."/>
            <person name="Ito T."/>
            <person name="Fujiyama A."/>
            <person name="Inagaki F."/>
            <person name="Takami H."/>
        </authorList>
    </citation>
    <scope>NUCLEOTIDE SEQUENCE</scope>
    <source>
        <strain evidence="2">Expedition CK06-06</strain>
    </source>
</reference>
<dbReference type="PANTHER" id="PTHR42895:SF1">
    <property type="entry name" value="IRON-SULFUR CLUSTER PROTEIN"/>
    <property type="match status" value="1"/>
</dbReference>
<sequence>YQRKKLTLYIDIGTNGEIVIGNSDWMVTAACSAGPAFAGGEIKHGMIATDGAIEDFDIDPTNFEPVVVTIGKVKPKGICGSGLISIVAGLFEAGVIGPNGKFNTTLRTERVRQGSDGYEYIICWSPETQIGKDIVITEVDIDNLIRAKAALYAGCQTLIRSVALTVSNLEQIIIAGAFGINIDIAKAITIGLFPDLPLDRFAFIGNGSLLGARLTSFSTDTLNDEKKIARMMTN</sequence>
<evidence type="ECO:0000259" key="1">
    <source>
        <dbReference type="Pfam" id="PF14574"/>
    </source>
</evidence>
<proteinExistence type="predicted"/>
<organism evidence="2">
    <name type="scientific">marine sediment metagenome</name>
    <dbReference type="NCBI Taxonomy" id="412755"/>
    <lineage>
        <taxon>unclassified sequences</taxon>
        <taxon>metagenomes</taxon>
        <taxon>ecological metagenomes</taxon>
    </lineage>
</organism>
<accession>X1UGK9</accession>
<feature type="non-terminal residue" evidence="2">
    <location>
        <position position="1"/>
    </location>
</feature>
<dbReference type="InterPro" id="IPR027980">
    <property type="entry name" value="RACo_C"/>
</dbReference>
<feature type="non-terminal residue" evidence="2">
    <location>
        <position position="234"/>
    </location>
</feature>
<comment type="caution">
    <text evidence="2">The sequence shown here is derived from an EMBL/GenBank/DDBJ whole genome shotgun (WGS) entry which is preliminary data.</text>
</comment>
<dbReference type="Pfam" id="PF14574">
    <property type="entry name" value="RACo_C_ter"/>
    <property type="match status" value="1"/>
</dbReference>
<gene>
    <name evidence="2" type="ORF">S12H4_53276</name>
</gene>
<dbReference type="PANTHER" id="PTHR42895">
    <property type="entry name" value="IRON-SULFUR CLUSTER-BINDING PROTEIN-RELATED"/>
    <property type="match status" value="1"/>
</dbReference>
<name>X1UGK9_9ZZZZ</name>